<evidence type="ECO:0000313" key="2">
    <source>
        <dbReference type="Proteomes" id="UP000460412"/>
    </source>
</evidence>
<dbReference type="AlphaFoldDB" id="A0A7X3SLB4"/>
<organism evidence="1 2">
    <name type="scientific">Sporofaciens musculi</name>
    <dbReference type="NCBI Taxonomy" id="2681861"/>
    <lineage>
        <taxon>Bacteria</taxon>
        <taxon>Bacillati</taxon>
        <taxon>Bacillota</taxon>
        <taxon>Clostridia</taxon>
        <taxon>Lachnospirales</taxon>
        <taxon>Lachnospiraceae</taxon>
        <taxon>Sporofaciens</taxon>
    </lineage>
</organism>
<proteinExistence type="predicted"/>
<dbReference type="Proteomes" id="UP000460412">
    <property type="component" value="Unassembled WGS sequence"/>
</dbReference>
<dbReference type="RefSeq" id="WP_159754550.1">
    <property type="nucleotide sequence ID" value="NZ_WUQX01000001.1"/>
</dbReference>
<name>A0A7X3SLB4_9FIRM</name>
<protein>
    <submittedName>
        <fullName evidence="1">Uncharacterized protein</fullName>
    </submittedName>
</protein>
<reference evidence="1 2" key="1">
    <citation type="submission" date="2019-12" db="EMBL/GenBank/DDBJ databases">
        <title>Sporaefaciens musculi gen. nov., sp. nov., a novel bacterium isolated from the caecum of an obese mouse.</title>
        <authorList>
            <person name="Rasmussen T.S."/>
            <person name="Streidl T."/>
            <person name="Hitch T.C.A."/>
            <person name="Wortmann E."/>
            <person name="Deptula P."/>
            <person name="Hansen M."/>
            <person name="Nielsen D.S."/>
            <person name="Clavel T."/>
            <person name="Vogensen F.K."/>
        </authorList>
    </citation>
    <scope>NUCLEOTIDE SEQUENCE [LARGE SCALE GENOMIC DNA]</scope>
    <source>
        <strain evidence="1 2">WCA-9-b2</strain>
    </source>
</reference>
<evidence type="ECO:0000313" key="1">
    <source>
        <dbReference type="EMBL" id="MXP78221.1"/>
    </source>
</evidence>
<comment type="caution">
    <text evidence="1">The sequence shown here is derived from an EMBL/GenBank/DDBJ whole genome shotgun (WGS) entry which is preliminary data.</text>
</comment>
<sequence>MYRFIDQYKTILGLRWLLRKFQISPNAYYNYLKQRKAAYQEQKNKIKEEIKYIYYKNHRLPGHRAMRIFLMRRGIRLSKTTVHKYMNKDLCLHAIGSMSIL</sequence>
<gene>
    <name evidence="1" type="ORF">GN277_23575</name>
</gene>
<dbReference type="EMBL" id="WUQX01000001">
    <property type="protein sequence ID" value="MXP78221.1"/>
    <property type="molecule type" value="Genomic_DNA"/>
</dbReference>
<accession>A0A7X3SLB4</accession>
<keyword evidence="2" id="KW-1185">Reference proteome</keyword>